<dbReference type="InterPro" id="IPR006530">
    <property type="entry name" value="YD"/>
</dbReference>
<name>A0ABR5GR61_9HYPH</name>
<dbReference type="NCBIfam" id="TIGR01643">
    <property type="entry name" value="YD_repeat_2x"/>
    <property type="match status" value="1"/>
</dbReference>
<dbReference type="RefSeq" id="WP_048461598.1">
    <property type="nucleotide sequence ID" value="NZ_JTHG01000394.1"/>
</dbReference>
<dbReference type="EMBL" id="JTHG01000394">
    <property type="protein sequence ID" value="KMO11609.1"/>
    <property type="molecule type" value="Genomic_DNA"/>
</dbReference>
<feature type="non-terminal residue" evidence="1">
    <location>
        <position position="189"/>
    </location>
</feature>
<protein>
    <recommendedName>
        <fullName evidence="3">Sugar-binding protein</fullName>
    </recommendedName>
</protein>
<evidence type="ECO:0000313" key="1">
    <source>
        <dbReference type="EMBL" id="KMO11609.1"/>
    </source>
</evidence>
<dbReference type="Gene3D" id="2.180.10.10">
    <property type="entry name" value="RHS repeat-associated core"/>
    <property type="match status" value="2"/>
</dbReference>
<organism evidence="1 2">
    <name type="scientific">Methylobacterium indicum</name>
    <dbReference type="NCBI Taxonomy" id="1775910"/>
    <lineage>
        <taxon>Bacteria</taxon>
        <taxon>Pseudomonadati</taxon>
        <taxon>Pseudomonadota</taxon>
        <taxon>Alphaproteobacteria</taxon>
        <taxon>Hyphomicrobiales</taxon>
        <taxon>Methylobacteriaceae</taxon>
        <taxon>Methylobacterium</taxon>
    </lineage>
</organism>
<sequence>MLASVHDPAGRLVRQVAGRRALPGAAPEPALERVYGWNRASEPVSIADGRWGTTGYRYDGNGQVEEARHGDGLAERFDYDAALNVSAFQELERGPGGPVQAASLLEAAPDTRLRFWHGSAGGRVSEAWGPQGERVTCRHDGLGRVVERRLERDGFRPLVWSYGWDGRDRLVSCETPTGEVWSYGYDPFG</sequence>
<evidence type="ECO:0008006" key="3">
    <source>
        <dbReference type="Google" id="ProtNLM"/>
    </source>
</evidence>
<dbReference type="Proteomes" id="UP000036471">
    <property type="component" value="Unassembled WGS sequence"/>
</dbReference>
<proteinExistence type="predicted"/>
<evidence type="ECO:0000313" key="2">
    <source>
        <dbReference type="Proteomes" id="UP000036471"/>
    </source>
</evidence>
<reference evidence="1 2" key="1">
    <citation type="submission" date="2014-11" db="EMBL/GenBank/DDBJ databases">
        <title>Comparative genomics of Methylobacterium species.</title>
        <authorList>
            <person name="Chaudhry V."/>
            <person name="Patil P.B."/>
        </authorList>
    </citation>
    <scope>NUCLEOTIDE SEQUENCE [LARGE SCALE GENOMIC DNA]</scope>
    <source>
        <strain evidence="1 2">SE3.6</strain>
    </source>
</reference>
<keyword evidence="2" id="KW-1185">Reference proteome</keyword>
<comment type="caution">
    <text evidence="1">The sequence shown here is derived from an EMBL/GenBank/DDBJ whole genome shotgun (WGS) entry which is preliminary data.</text>
</comment>
<gene>
    <name evidence="1" type="ORF">QR79_29795</name>
</gene>
<accession>A0ABR5GR61</accession>